<evidence type="ECO:0000313" key="2">
    <source>
        <dbReference type="Proteomes" id="UP001223420"/>
    </source>
</evidence>
<comment type="caution">
    <text evidence="1">The sequence shown here is derived from an EMBL/GenBank/DDBJ whole genome shotgun (WGS) entry which is preliminary data.</text>
</comment>
<sequence>MTLATFPAPSVSSFPTAEVEKCLRDELIEAVKSEAAVKGDALPPTPAAIATTKFQIDSLVVVSLLTAVESVVGCNLPDTVVRAGGFTSVEQALEQLVPRIEKHWAKINGVKT</sequence>
<dbReference type="Proteomes" id="UP001223420">
    <property type="component" value="Unassembled WGS sequence"/>
</dbReference>
<accession>A0AAJ1WWX4</accession>
<reference evidence="1" key="1">
    <citation type="submission" date="2023-07" db="EMBL/GenBank/DDBJ databases">
        <title>Genomic Encyclopedia of Type Strains, Phase IV (KMG-IV): sequencing the most valuable type-strain genomes for metagenomic binning, comparative biology and taxonomic classification.</title>
        <authorList>
            <person name="Goeker M."/>
        </authorList>
    </citation>
    <scope>NUCLEOTIDE SEQUENCE</scope>
    <source>
        <strain evidence="1">DSM 19569</strain>
    </source>
</reference>
<gene>
    <name evidence="1" type="ORF">QO001_001571</name>
</gene>
<dbReference type="RefSeq" id="WP_051975900.1">
    <property type="nucleotide sequence ID" value="NZ_JAJALK010000003.1"/>
</dbReference>
<dbReference type="InterPro" id="IPR036736">
    <property type="entry name" value="ACP-like_sf"/>
</dbReference>
<protein>
    <submittedName>
        <fullName evidence="1">Acyl carrier protein</fullName>
    </submittedName>
</protein>
<dbReference type="EMBL" id="JAUSWL010000002">
    <property type="protein sequence ID" value="MDQ0542653.1"/>
    <property type="molecule type" value="Genomic_DNA"/>
</dbReference>
<name>A0AAJ1WWX4_9HYPH</name>
<dbReference type="AlphaFoldDB" id="A0AAJ1WWX4"/>
<organism evidence="1 2">
    <name type="scientific">Methylobacterium brachiatum</name>
    <dbReference type="NCBI Taxonomy" id="269660"/>
    <lineage>
        <taxon>Bacteria</taxon>
        <taxon>Pseudomonadati</taxon>
        <taxon>Pseudomonadota</taxon>
        <taxon>Alphaproteobacteria</taxon>
        <taxon>Hyphomicrobiales</taxon>
        <taxon>Methylobacteriaceae</taxon>
        <taxon>Methylobacterium</taxon>
    </lineage>
</organism>
<dbReference type="SUPFAM" id="SSF47336">
    <property type="entry name" value="ACP-like"/>
    <property type="match status" value="1"/>
</dbReference>
<evidence type="ECO:0000313" key="1">
    <source>
        <dbReference type="EMBL" id="MDQ0542653.1"/>
    </source>
</evidence>
<proteinExistence type="predicted"/>